<proteinExistence type="predicted"/>
<dbReference type="EMBL" id="JAPNKA010000001">
    <property type="protein sequence ID" value="MCY1072965.1"/>
    <property type="molecule type" value="Genomic_DNA"/>
</dbReference>
<sequence length="220" mass="23329">MGSFHGLGAMRVTIITGAPGCVGMRRGVTGAINELSLGTFQTGSTYYSYDAQGDVCSPPGFYVDDNHRASRPDAASRLPDFTAETANIVISDGNTEWRAEFQSVCAARSVTLASPATGSVRAGDPVVLQWSPATDLVSPDMLLVRKEGAEEIVDRVYRLTVEGTTVKFVMPALEAEGRYTFEPIGVVPFRAGVARCDGPVVCDAQCTDIKVAPATVDFAL</sequence>
<evidence type="ECO:0008006" key="3">
    <source>
        <dbReference type="Google" id="ProtNLM"/>
    </source>
</evidence>
<name>A0ABT3ZU91_9BACT</name>
<comment type="caution">
    <text evidence="1">The sequence shown here is derived from an EMBL/GenBank/DDBJ whole genome shotgun (WGS) entry which is preliminary data.</text>
</comment>
<organism evidence="1 2">
    <name type="scientific">Archangium lansingense</name>
    <dbReference type="NCBI Taxonomy" id="2995310"/>
    <lineage>
        <taxon>Bacteria</taxon>
        <taxon>Pseudomonadati</taxon>
        <taxon>Myxococcota</taxon>
        <taxon>Myxococcia</taxon>
        <taxon>Myxococcales</taxon>
        <taxon>Cystobacterineae</taxon>
        <taxon>Archangiaceae</taxon>
        <taxon>Archangium</taxon>
    </lineage>
</organism>
<evidence type="ECO:0000313" key="2">
    <source>
        <dbReference type="Proteomes" id="UP001207654"/>
    </source>
</evidence>
<dbReference type="RefSeq" id="WP_267531986.1">
    <property type="nucleotide sequence ID" value="NZ_JAPNKA010000001.1"/>
</dbReference>
<gene>
    <name evidence="1" type="ORF">OV287_00585</name>
</gene>
<accession>A0ABT3ZU91</accession>
<evidence type="ECO:0000313" key="1">
    <source>
        <dbReference type="EMBL" id="MCY1072965.1"/>
    </source>
</evidence>
<protein>
    <recommendedName>
        <fullName evidence="3">Lipoprotein</fullName>
    </recommendedName>
</protein>
<dbReference type="Proteomes" id="UP001207654">
    <property type="component" value="Unassembled WGS sequence"/>
</dbReference>
<keyword evidence="2" id="KW-1185">Reference proteome</keyword>
<reference evidence="1 2" key="1">
    <citation type="submission" date="2022-11" db="EMBL/GenBank/DDBJ databases">
        <title>Minimal conservation of predation-associated metabolite biosynthetic gene clusters underscores biosynthetic potential of Myxococcota including descriptions for ten novel species: Archangium lansinium sp. nov., Myxococcus landrumus sp. nov., Nannocystis bai.</title>
        <authorList>
            <person name="Ahearne A."/>
            <person name="Stevens C."/>
            <person name="Phillips K."/>
        </authorList>
    </citation>
    <scope>NUCLEOTIDE SEQUENCE [LARGE SCALE GENOMIC DNA]</scope>
    <source>
        <strain evidence="1 2">MIWBW</strain>
    </source>
</reference>